<name>A0A011PCF7_ACCRE</name>
<evidence type="ECO:0000259" key="8">
    <source>
        <dbReference type="Pfam" id="PF00482"/>
    </source>
</evidence>
<comment type="similarity">
    <text evidence="2">Belongs to the GSP F family.</text>
</comment>
<keyword evidence="6 7" id="KW-0472">Membrane</keyword>
<evidence type="ECO:0000256" key="2">
    <source>
        <dbReference type="ARBA" id="ARBA00005745"/>
    </source>
</evidence>
<evidence type="ECO:0000256" key="1">
    <source>
        <dbReference type="ARBA" id="ARBA00004651"/>
    </source>
</evidence>
<keyword evidence="3" id="KW-1003">Cell membrane</keyword>
<evidence type="ECO:0000256" key="6">
    <source>
        <dbReference type="ARBA" id="ARBA00023136"/>
    </source>
</evidence>
<evidence type="ECO:0000256" key="4">
    <source>
        <dbReference type="ARBA" id="ARBA00022692"/>
    </source>
</evidence>
<dbReference type="AlphaFoldDB" id="A0A011PCF7"/>
<dbReference type="InterPro" id="IPR042094">
    <property type="entry name" value="T2SS_GspF_sf"/>
</dbReference>
<protein>
    <submittedName>
        <fullName evidence="9">General secretion pathway protein F</fullName>
    </submittedName>
</protein>
<dbReference type="PRINTS" id="PR00812">
    <property type="entry name" value="BCTERIALGSPF"/>
</dbReference>
<keyword evidence="4 7" id="KW-0812">Transmembrane</keyword>
<dbReference type="PANTHER" id="PTHR30012">
    <property type="entry name" value="GENERAL SECRETION PATHWAY PROTEIN"/>
    <property type="match status" value="1"/>
</dbReference>
<feature type="transmembrane region" description="Helical" evidence="7">
    <location>
        <begin position="217"/>
        <end position="236"/>
    </location>
</feature>
<evidence type="ECO:0000256" key="7">
    <source>
        <dbReference type="SAM" id="Phobius"/>
    </source>
</evidence>
<gene>
    <name evidence="9" type="primary">epsF_5</name>
    <name evidence="9" type="ORF">AW11_03599</name>
</gene>
<comment type="caution">
    <text evidence="9">The sequence shown here is derived from an EMBL/GenBank/DDBJ whole genome shotgun (WGS) entry which is preliminary data.</text>
</comment>
<dbReference type="InterPro" id="IPR018076">
    <property type="entry name" value="T2SS_GspF_dom"/>
</dbReference>
<evidence type="ECO:0000256" key="3">
    <source>
        <dbReference type="ARBA" id="ARBA00022475"/>
    </source>
</evidence>
<dbReference type="Proteomes" id="UP000022141">
    <property type="component" value="Unassembled WGS sequence"/>
</dbReference>
<proteinExistence type="inferred from homology"/>
<dbReference type="Pfam" id="PF00482">
    <property type="entry name" value="T2SSF"/>
    <property type="match status" value="2"/>
</dbReference>
<organism evidence="9 10">
    <name type="scientific">Accumulibacter regalis</name>
    <dbReference type="NCBI Taxonomy" id="522306"/>
    <lineage>
        <taxon>Bacteria</taxon>
        <taxon>Pseudomonadati</taxon>
        <taxon>Pseudomonadota</taxon>
        <taxon>Betaproteobacteria</taxon>
        <taxon>Candidatus Accumulibacter</taxon>
    </lineage>
</organism>
<accession>A0A011PCF7</accession>
<dbReference type="EMBL" id="JEMY01000057">
    <property type="protein sequence ID" value="EXI85276.1"/>
    <property type="molecule type" value="Genomic_DNA"/>
</dbReference>
<evidence type="ECO:0000256" key="5">
    <source>
        <dbReference type="ARBA" id="ARBA00022989"/>
    </source>
</evidence>
<dbReference type="eggNOG" id="COG1459">
    <property type="taxonomic scope" value="Bacteria"/>
</dbReference>
<dbReference type="InterPro" id="IPR003004">
    <property type="entry name" value="GspF/PilC"/>
</dbReference>
<feature type="domain" description="Type II secretion system protein GspF" evidence="8">
    <location>
        <begin position="268"/>
        <end position="389"/>
    </location>
</feature>
<feature type="transmembrane region" description="Helical" evidence="7">
    <location>
        <begin position="371"/>
        <end position="392"/>
    </location>
</feature>
<evidence type="ECO:0000313" key="10">
    <source>
        <dbReference type="Proteomes" id="UP000022141"/>
    </source>
</evidence>
<reference evidence="9" key="1">
    <citation type="submission" date="2014-02" db="EMBL/GenBank/DDBJ databases">
        <title>Expanding our view of genomic diversity in Candidatus Accumulibacter clades.</title>
        <authorList>
            <person name="Skennerton C.T."/>
            <person name="Barr J.J."/>
            <person name="Slater F.R."/>
            <person name="Bond P.L."/>
            <person name="Tyson G.W."/>
        </authorList>
    </citation>
    <scope>NUCLEOTIDE SEQUENCE [LARGE SCALE GENOMIC DNA]</scope>
</reference>
<dbReference type="Gene3D" id="1.20.81.30">
    <property type="entry name" value="Type II secretion system (T2SS), domain F"/>
    <property type="match status" value="2"/>
</dbReference>
<keyword evidence="5 7" id="KW-1133">Transmembrane helix</keyword>
<feature type="domain" description="Type II secretion system protein GspF" evidence="8">
    <location>
        <begin position="64"/>
        <end position="187"/>
    </location>
</feature>
<dbReference type="STRING" id="1454004.AW11_03599"/>
<keyword evidence="10" id="KW-1185">Reference proteome</keyword>
<sequence length="400" mass="44647">MPLYTYKAVNPDGRMLLGRIDALNLVDLEMRLRRMELDLVSGEPLSQRTLFASGGVPRREMIHFCFHLQQLVRAGVPVIEGLTDLRDSLEHARFREVVASLIEAIEGGQTLSQAMDGHRSVFNAVFVSLIRAGETTGRLPEVLHSLNESLKWEDELASQTKKMIAYPAFVGVIVLAASFFLMVYMVPQLKMFVTNMGQVLPTQTVVLFFVSDLMVDYWYLLLILPAILALGLRALLHSNPLARFRFDGVKLALPFLGNILRKIALSRFANTFALLYASGIPILESIRTTQDVVGNLVIRRGLERVEQLIGEGQNVTAAFHATGFFPPLVIRMLRVGENTGALDDALMNVSYFYNRDVKESVARMQQLIEPLLTVVMGALLGWIMLSVLGPVYDVISKIQV</sequence>
<dbReference type="GO" id="GO:0005886">
    <property type="term" value="C:plasma membrane"/>
    <property type="evidence" value="ECO:0007669"/>
    <property type="project" value="UniProtKB-SubCell"/>
</dbReference>
<dbReference type="PATRIC" id="fig|1454004.3.peg.3700"/>
<comment type="subcellular location">
    <subcellularLocation>
        <location evidence="1">Cell membrane</location>
        <topology evidence="1">Multi-pass membrane protein</topology>
    </subcellularLocation>
</comment>
<feature type="transmembrane region" description="Helical" evidence="7">
    <location>
        <begin position="164"/>
        <end position="186"/>
    </location>
</feature>
<evidence type="ECO:0000313" key="9">
    <source>
        <dbReference type="EMBL" id="EXI85276.1"/>
    </source>
</evidence>
<dbReference type="PANTHER" id="PTHR30012:SF0">
    <property type="entry name" value="TYPE II SECRETION SYSTEM PROTEIN F-RELATED"/>
    <property type="match status" value="1"/>
</dbReference>